<dbReference type="EMBL" id="FAXA01000252">
    <property type="protein sequence ID" value="CUV02397.1"/>
    <property type="molecule type" value="Genomic_DNA"/>
</dbReference>
<gene>
    <name evidence="2" type="ORF">MGWOODY_Clf1769</name>
</gene>
<dbReference type="GO" id="GO:0047739">
    <property type="term" value="F:cephalosporin-C deacetylase activity"/>
    <property type="evidence" value="ECO:0007669"/>
    <property type="project" value="UniProtKB-EC"/>
</dbReference>
<dbReference type="EC" id="3.1.1.41" evidence="2"/>
<dbReference type="InterPro" id="IPR039069">
    <property type="entry name" value="CE7"/>
</dbReference>
<dbReference type="PANTHER" id="PTHR40111:SF1">
    <property type="entry name" value="CEPHALOSPORIN-C DEACETYLASE"/>
    <property type="match status" value="1"/>
</dbReference>
<dbReference type="SUPFAM" id="SSF53474">
    <property type="entry name" value="alpha/beta-Hydrolases"/>
    <property type="match status" value="1"/>
</dbReference>
<dbReference type="Gene3D" id="3.40.50.1820">
    <property type="entry name" value="alpha/beta hydrolase"/>
    <property type="match status" value="1"/>
</dbReference>
<keyword evidence="2" id="KW-0378">Hydrolase</keyword>
<proteinExistence type="predicted"/>
<name>A0A161K7V8_9ZZZZ</name>
<evidence type="ECO:0000259" key="1">
    <source>
        <dbReference type="Pfam" id="PF05448"/>
    </source>
</evidence>
<evidence type="ECO:0000313" key="2">
    <source>
        <dbReference type="EMBL" id="CUV02397.1"/>
    </source>
</evidence>
<dbReference type="Pfam" id="PF05448">
    <property type="entry name" value="AXE1"/>
    <property type="match status" value="1"/>
</dbReference>
<dbReference type="GO" id="GO:0005976">
    <property type="term" value="P:polysaccharide metabolic process"/>
    <property type="evidence" value="ECO:0007669"/>
    <property type="project" value="TreeGrafter"/>
</dbReference>
<accession>A0A161K7V8</accession>
<dbReference type="InterPro" id="IPR029058">
    <property type="entry name" value="AB_hydrolase_fold"/>
</dbReference>
<feature type="domain" description="Acetyl xylan esterase" evidence="1">
    <location>
        <begin position="6"/>
        <end position="293"/>
    </location>
</feature>
<protein>
    <submittedName>
        <fullName evidence="2">Acetyl xylan esterase</fullName>
        <ecNumber evidence="2">3.1.1.41</ecNumber>
    </submittedName>
</protein>
<dbReference type="InterPro" id="IPR008391">
    <property type="entry name" value="AXE1_dom"/>
</dbReference>
<dbReference type="AlphaFoldDB" id="A0A161K7V8"/>
<organism evidence="2">
    <name type="scientific">hydrothermal vent metagenome</name>
    <dbReference type="NCBI Taxonomy" id="652676"/>
    <lineage>
        <taxon>unclassified sequences</taxon>
        <taxon>metagenomes</taxon>
        <taxon>ecological metagenomes</taxon>
    </lineage>
</organism>
<dbReference type="PANTHER" id="PTHR40111">
    <property type="entry name" value="CEPHALOSPORIN-C DEACETYLASE"/>
    <property type="match status" value="1"/>
</dbReference>
<reference evidence="2" key="1">
    <citation type="submission" date="2015-10" db="EMBL/GenBank/DDBJ databases">
        <authorList>
            <person name="Gilbert D.G."/>
        </authorList>
    </citation>
    <scope>NUCLEOTIDE SEQUENCE</scope>
</reference>
<sequence>MATEQNLQEFETQVTCPDDFDEFWDGTLKQLSGISLKPVITAEPLRSNDDVHVFNVTYLSLGGLEISAWYSLPTQGDGLFPAVINFPGYKSEPPVRRDWAKKGVAVLSVAVRGKLKSSSEFNPGYPGLLTSGLESKENYGYRGVISDCVRGVDFLRSRPEIDSDRIYACGSSQGGGLTLITSALRPEIKAGVAGYPFLCCYPEAMSLLRSYPYDELACYARAYPEEVEQMLETLRYFDAVNFAPRIKCPMVVGIALDDEVCPPETSYAAYQALTSHKELWLFPNSGHGNAHDYPGQERAWLEGQIGLTAVGI</sequence>